<proteinExistence type="predicted"/>
<keyword evidence="3" id="KW-1185">Reference proteome</keyword>
<evidence type="ECO:0000256" key="1">
    <source>
        <dbReference type="SAM" id="SignalP"/>
    </source>
</evidence>
<feature type="signal peptide" evidence="1">
    <location>
        <begin position="1"/>
        <end position="22"/>
    </location>
</feature>
<dbReference type="EMBL" id="JBHSMR010000013">
    <property type="protein sequence ID" value="MFC5478816.1"/>
    <property type="molecule type" value="Genomic_DNA"/>
</dbReference>
<gene>
    <name evidence="2" type="ORF">ACFPQ5_11475</name>
</gene>
<protein>
    <recommendedName>
        <fullName evidence="4">Secreted protein</fullName>
    </recommendedName>
</protein>
<evidence type="ECO:0000313" key="3">
    <source>
        <dbReference type="Proteomes" id="UP001596101"/>
    </source>
</evidence>
<reference evidence="3" key="1">
    <citation type="journal article" date="2019" name="Int. J. Syst. Evol. Microbiol.">
        <title>The Global Catalogue of Microorganisms (GCM) 10K type strain sequencing project: providing services to taxonomists for standard genome sequencing and annotation.</title>
        <authorList>
            <consortium name="The Broad Institute Genomics Platform"/>
            <consortium name="The Broad Institute Genome Sequencing Center for Infectious Disease"/>
            <person name="Wu L."/>
            <person name="Ma J."/>
        </authorList>
    </citation>
    <scope>NUCLEOTIDE SEQUENCE [LARGE SCALE GENOMIC DNA]</scope>
    <source>
        <strain evidence="3">CCUG 43111</strain>
    </source>
</reference>
<comment type="caution">
    <text evidence="2">The sequence shown here is derived from an EMBL/GenBank/DDBJ whole genome shotgun (WGS) entry which is preliminary data.</text>
</comment>
<organism evidence="2 3">
    <name type="scientific">Massilia suwonensis</name>
    <dbReference type="NCBI Taxonomy" id="648895"/>
    <lineage>
        <taxon>Bacteria</taxon>
        <taxon>Pseudomonadati</taxon>
        <taxon>Pseudomonadota</taxon>
        <taxon>Betaproteobacteria</taxon>
        <taxon>Burkholderiales</taxon>
        <taxon>Oxalobacteraceae</taxon>
        <taxon>Telluria group</taxon>
        <taxon>Massilia</taxon>
    </lineage>
</organism>
<accession>A0ABW0MQF0</accession>
<feature type="chain" id="PRO_5046124756" description="Secreted protein" evidence="1">
    <location>
        <begin position="23"/>
        <end position="103"/>
    </location>
</feature>
<dbReference type="RefSeq" id="WP_379755203.1">
    <property type="nucleotide sequence ID" value="NZ_JBHSMR010000013.1"/>
</dbReference>
<sequence length="103" mass="10779">MKKSIALLCFALCTGAASAAQAADNGDAFCTQLSSDIAARSALFAKVAGAAPALADTTPSTDAAALQRIHDKEVALQNIANEIWSLRARMAYHDCSQARTFAY</sequence>
<keyword evidence="1" id="KW-0732">Signal</keyword>
<evidence type="ECO:0000313" key="2">
    <source>
        <dbReference type="EMBL" id="MFC5478816.1"/>
    </source>
</evidence>
<evidence type="ECO:0008006" key="4">
    <source>
        <dbReference type="Google" id="ProtNLM"/>
    </source>
</evidence>
<name>A0ABW0MQF0_9BURK</name>
<dbReference type="Proteomes" id="UP001596101">
    <property type="component" value="Unassembled WGS sequence"/>
</dbReference>